<comment type="caution">
    <text evidence="2">The sequence shown here is derived from an EMBL/GenBank/DDBJ whole genome shotgun (WGS) entry which is preliminary data.</text>
</comment>
<keyword evidence="3" id="KW-1185">Reference proteome</keyword>
<organism evidence="2 3">
    <name type="scientific">Neptunicoccus cionae</name>
    <dbReference type="NCBI Taxonomy" id="2035344"/>
    <lineage>
        <taxon>Bacteria</taxon>
        <taxon>Pseudomonadati</taxon>
        <taxon>Pseudomonadota</taxon>
        <taxon>Alphaproteobacteria</taxon>
        <taxon>Rhodobacterales</taxon>
        <taxon>Paracoccaceae</taxon>
        <taxon>Neptunicoccus</taxon>
    </lineage>
</organism>
<reference evidence="2" key="2">
    <citation type="submission" date="2020-09" db="EMBL/GenBank/DDBJ databases">
        <authorList>
            <person name="Sun Q."/>
            <person name="Zhou Y."/>
        </authorList>
    </citation>
    <scope>NUCLEOTIDE SEQUENCE</scope>
    <source>
        <strain evidence="2">CGMCC 1.15880</strain>
    </source>
</reference>
<proteinExistence type="predicted"/>
<dbReference type="SUPFAM" id="SSF50090">
    <property type="entry name" value="Electron transport accessory proteins"/>
    <property type="match status" value="1"/>
</dbReference>
<reference evidence="2" key="1">
    <citation type="journal article" date="2014" name="Int. J. Syst. Evol. Microbiol.">
        <title>Complete genome sequence of Corynebacterium casei LMG S-19264T (=DSM 44701T), isolated from a smear-ripened cheese.</title>
        <authorList>
            <consortium name="US DOE Joint Genome Institute (JGI-PGF)"/>
            <person name="Walter F."/>
            <person name="Albersmeier A."/>
            <person name="Kalinowski J."/>
            <person name="Ruckert C."/>
        </authorList>
    </citation>
    <scope>NUCLEOTIDE SEQUENCE</scope>
    <source>
        <strain evidence="2">CGMCC 1.15880</strain>
    </source>
</reference>
<dbReference type="Gene3D" id="1.10.472.20">
    <property type="entry name" value="Nitrile hydratase, beta subunit"/>
    <property type="match status" value="1"/>
</dbReference>
<evidence type="ECO:0000313" key="3">
    <source>
        <dbReference type="Proteomes" id="UP000628017"/>
    </source>
</evidence>
<sequence length="114" mass="13105">METDKIHRWHDMGGQPAGEINREEHDFALWEKRVDALQVLTSTKGYFTVDGLRRVLEDMGEEAFETMTYYERWVQSVNQNLLEAGAYTIAELAERMEQVQSRGETYGECAGPGE</sequence>
<dbReference type="EMBL" id="BMKA01000003">
    <property type="protein sequence ID" value="GGA21423.1"/>
    <property type="molecule type" value="Genomic_DNA"/>
</dbReference>
<evidence type="ECO:0000313" key="2">
    <source>
        <dbReference type="EMBL" id="GGA21423.1"/>
    </source>
</evidence>
<evidence type="ECO:0000259" key="1">
    <source>
        <dbReference type="Pfam" id="PF21006"/>
    </source>
</evidence>
<dbReference type="Pfam" id="PF21006">
    <property type="entry name" value="NHase_beta_N"/>
    <property type="match status" value="1"/>
</dbReference>
<gene>
    <name evidence="2" type="ORF">GCM10011498_22650</name>
</gene>
<dbReference type="AlphaFoldDB" id="A0A916R1S6"/>
<name>A0A916R1S6_9RHOB</name>
<accession>A0A916R1S6</accession>
<dbReference type="InterPro" id="IPR049054">
    <property type="entry name" value="CN_hydtase_beta-like_N"/>
</dbReference>
<dbReference type="InterPro" id="IPR008990">
    <property type="entry name" value="Elect_transpt_acc-like_dom_sf"/>
</dbReference>
<feature type="domain" description="Nitrile hydratase beta subunit-like N-terminal" evidence="1">
    <location>
        <begin position="7"/>
        <end position="102"/>
    </location>
</feature>
<dbReference type="RefSeq" id="WP_268237045.1">
    <property type="nucleotide sequence ID" value="NZ_BMKA01000003.1"/>
</dbReference>
<dbReference type="InterPro" id="IPR042262">
    <property type="entry name" value="CN_hydtase_beta_C"/>
</dbReference>
<protein>
    <recommendedName>
        <fullName evidence="1">Nitrile hydratase beta subunit-like N-terminal domain-containing protein</fullName>
    </recommendedName>
</protein>
<dbReference type="Proteomes" id="UP000628017">
    <property type="component" value="Unassembled WGS sequence"/>
</dbReference>